<name>A0ABW3WHP7_9RHOO</name>
<evidence type="ECO:0000313" key="4">
    <source>
        <dbReference type="Proteomes" id="UP001597158"/>
    </source>
</evidence>
<dbReference type="Pfam" id="PF03401">
    <property type="entry name" value="TctC"/>
    <property type="match status" value="1"/>
</dbReference>
<dbReference type="Proteomes" id="UP001597158">
    <property type="component" value="Unassembled WGS sequence"/>
</dbReference>
<keyword evidence="4" id="KW-1185">Reference proteome</keyword>
<comment type="caution">
    <text evidence="3">The sequence shown here is derived from an EMBL/GenBank/DDBJ whole genome shotgun (WGS) entry which is preliminary data.</text>
</comment>
<sequence length="326" mass="34586">MLKKTLFAAATAVFATLAAGVAHAEPAKPECIAPAKPGGGFDLTCKLAQSGLQDGGLLKAPMRVTYMPGGIGAVAYNTVIANRPAEAGTIVAFSGGSFLNLAIGKFGKYNENDVKWLAAVGADYGAIIVRADAPFQSLKDLIEATRANPGKVVYGAGGSVGSQDWMKSALIAREAGVNHKNMRYVAFEGGGEAMAALMGGHVQAYSGDASEVLGHLKGGRIKVLAILAPERLKGELADIPTAMEQGYNVDWTITRGFYVGPKVADADYQWWLQAFDTMMATPEFDKLREERGLFPYHLTGDALTAYVQKEVARYRELAAEFGLTAQ</sequence>
<gene>
    <name evidence="3" type="ORF">ACFQ4M_18030</name>
</gene>
<organism evidence="3 4">
    <name type="scientific">Thauera mechernichensis</name>
    <dbReference type="NCBI Taxonomy" id="82788"/>
    <lineage>
        <taxon>Bacteria</taxon>
        <taxon>Pseudomonadati</taxon>
        <taxon>Pseudomonadota</taxon>
        <taxon>Betaproteobacteria</taxon>
        <taxon>Rhodocyclales</taxon>
        <taxon>Zoogloeaceae</taxon>
        <taxon>Thauera</taxon>
    </lineage>
</organism>
<dbReference type="EMBL" id="JBHTMC010000034">
    <property type="protein sequence ID" value="MFD1265476.1"/>
    <property type="molecule type" value="Genomic_DNA"/>
</dbReference>
<keyword evidence="2" id="KW-0732">Signal</keyword>
<dbReference type="PANTHER" id="PTHR42928:SF3">
    <property type="entry name" value="UPF0065 PROTEIN YFLP"/>
    <property type="match status" value="1"/>
</dbReference>
<reference evidence="4" key="1">
    <citation type="journal article" date="2019" name="Int. J. Syst. Evol. Microbiol.">
        <title>The Global Catalogue of Microorganisms (GCM) 10K type strain sequencing project: providing services to taxonomists for standard genome sequencing and annotation.</title>
        <authorList>
            <consortium name="The Broad Institute Genomics Platform"/>
            <consortium name="The Broad Institute Genome Sequencing Center for Infectious Disease"/>
            <person name="Wu L."/>
            <person name="Ma J."/>
        </authorList>
    </citation>
    <scope>NUCLEOTIDE SEQUENCE [LARGE SCALE GENOMIC DNA]</scope>
    <source>
        <strain evidence="4">CCUG 48884</strain>
    </source>
</reference>
<feature type="chain" id="PRO_5047462478" evidence="2">
    <location>
        <begin position="25"/>
        <end position="326"/>
    </location>
</feature>
<accession>A0ABW3WHP7</accession>
<dbReference type="RefSeq" id="WP_002926290.1">
    <property type="nucleotide sequence ID" value="NZ_JARQZE010000006.1"/>
</dbReference>
<evidence type="ECO:0000313" key="3">
    <source>
        <dbReference type="EMBL" id="MFD1265476.1"/>
    </source>
</evidence>
<dbReference type="Gene3D" id="3.40.190.10">
    <property type="entry name" value="Periplasmic binding protein-like II"/>
    <property type="match status" value="1"/>
</dbReference>
<evidence type="ECO:0000256" key="2">
    <source>
        <dbReference type="SAM" id="SignalP"/>
    </source>
</evidence>
<dbReference type="PANTHER" id="PTHR42928">
    <property type="entry name" value="TRICARBOXYLATE-BINDING PROTEIN"/>
    <property type="match status" value="1"/>
</dbReference>
<comment type="similarity">
    <text evidence="1">Belongs to the UPF0065 (bug) family.</text>
</comment>
<protein>
    <submittedName>
        <fullName evidence="3">Bug family tripartite tricarboxylate transporter substrate binding protein</fullName>
    </submittedName>
</protein>
<dbReference type="InterPro" id="IPR005064">
    <property type="entry name" value="BUG"/>
</dbReference>
<evidence type="ECO:0000256" key="1">
    <source>
        <dbReference type="ARBA" id="ARBA00006987"/>
    </source>
</evidence>
<dbReference type="SUPFAM" id="SSF53850">
    <property type="entry name" value="Periplasmic binding protein-like II"/>
    <property type="match status" value="1"/>
</dbReference>
<dbReference type="InterPro" id="IPR042100">
    <property type="entry name" value="Bug_dom1"/>
</dbReference>
<dbReference type="PIRSF" id="PIRSF017082">
    <property type="entry name" value="YflP"/>
    <property type="match status" value="1"/>
</dbReference>
<feature type="signal peptide" evidence="2">
    <location>
        <begin position="1"/>
        <end position="24"/>
    </location>
</feature>
<proteinExistence type="inferred from homology"/>
<dbReference type="CDD" id="cd07012">
    <property type="entry name" value="PBP2_Bug_TTT"/>
    <property type="match status" value="1"/>
</dbReference>
<dbReference type="Gene3D" id="3.40.190.150">
    <property type="entry name" value="Bordetella uptake gene, domain 1"/>
    <property type="match status" value="1"/>
</dbReference>